<evidence type="ECO:0000313" key="1">
    <source>
        <dbReference type="EMBL" id="CUO55888.1"/>
    </source>
</evidence>
<name>A0A174G411_9FIRM</name>
<dbReference type="Gene3D" id="3.30.70.240">
    <property type="match status" value="1"/>
</dbReference>
<dbReference type="AlphaFoldDB" id="A0A174G411"/>
<evidence type="ECO:0000313" key="2">
    <source>
        <dbReference type="Proteomes" id="UP000095706"/>
    </source>
</evidence>
<dbReference type="Proteomes" id="UP000095706">
    <property type="component" value="Unassembled WGS sequence"/>
</dbReference>
<dbReference type="RefSeq" id="WP_055228080.1">
    <property type="nucleotide sequence ID" value="NZ_CYYV01000010.1"/>
</dbReference>
<accession>A0A174G411</accession>
<protein>
    <submittedName>
        <fullName evidence="1">Uncharacterized protein</fullName>
    </submittedName>
</protein>
<reference evidence="1 2" key="1">
    <citation type="submission" date="2015-09" db="EMBL/GenBank/DDBJ databases">
        <authorList>
            <consortium name="Pathogen Informatics"/>
        </authorList>
    </citation>
    <scope>NUCLEOTIDE SEQUENCE [LARGE SCALE GENOMIC DNA]</scope>
    <source>
        <strain evidence="1 2">2789STDY5608849</strain>
    </source>
</reference>
<proteinExistence type="predicted"/>
<organism evidence="1 2">
    <name type="scientific">Fusicatenibacter saccharivorans</name>
    <dbReference type="NCBI Taxonomy" id="1150298"/>
    <lineage>
        <taxon>Bacteria</taxon>
        <taxon>Bacillati</taxon>
        <taxon>Bacillota</taxon>
        <taxon>Clostridia</taxon>
        <taxon>Lachnospirales</taxon>
        <taxon>Lachnospiraceae</taxon>
        <taxon>Fusicatenibacter</taxon>
    </lineage>
</organism>
<gene>
    <name evidence="1" type="ORF">ERS852406_02270</name>
</gene>
<sequence length="105" mass="12375">MIQKRSRIKINTDLAKIRQAGKNPQEVQKELLEFFEKRGFEYEVHVGYLHQEEITREKAQQIADELKECGLAKFVHDFYVYDVDGKIVVLGDENKECIFTINEQI</sequence>
<dbReference type="EMBL" id="CYYV01000010">
    <property type="protein sequence ID" value="CUO55888.1"/>
    <property type="molecule type" value="Genomic_DNA"/>
</dbReference>